<gene>
    <name evidence="10" type="primary">uraH</name>
    <name evidence="10" type="ORF">HOP12_05325</name>
</gene>
<evidence type="ECO:0000256" key="3">
    <source>
        <dbReference type="ARBA" id="ARBA00009850"/>
    </source>
</evidence>
<dbReference type="PROSITE" id="PS00769">
    <property type="entry name" value="TRANSTHYRETIN_2"/>
    <property type="match status" value="1"/>
</dbReference>
<evidence type="ECO:0000256" key="6">
    <source>
        <dbReference type="ARBA" id="ARBA00022801"/>
    </source>
</evidence>
<evidence type="ECO:0000256" key="4">
    <source>
        <dbReference type="ARBA" id="ARBA00011881"/>
    </source>
</evidence>
<feature type="binding site" evidence="7">
    <location>
        <position position="7"/>
    </location>
    <ligand>
        <name>substrate</name>
    </ligand>
</feature>
<evidence type="ECO:0000256" key="8">
    <source>
        <dbReference type="RuleBase" id="RU361270"/>
    </source>
</evidence>
<feature type="domain" description="Transthyretin/hydroxyisourate hydrolase" evidence="9">
    <location>
        <begin position="1"/>
        <end position="112"/>
    </location>
</feature>
<dbReference type="PANTHER" id="PTHR10395">
    <property type="entry name" value="URICASE AND TRANSTHYRETIN-RELATED"/>
    <property type="match status" value="1"/>
</dbReference>
<dbReference type="SUPFAM" id="SSF49472">
    <property type="entry name" value="Transthyretin (synonym: prealbumin)"/>
    <property type="match status" value="1"/>
</dbReference>
<dbReference type="NCBIfam" id="TIGR02962">
    <property type="entry name" value="hdxy_isourate"/>
    <property type="match status" value="1"/>
</dbReference>
<dbReference type="InterPro" id="IPR023418">
    <property type="entry name" value="Thyroxine_BS"/>
</dbReference>
<keyword evidence="6 8" id="KW-0378">Hydrolase</keyword>
<dbReference type="GO" id="GO:0006144">
    <property type="term" value="P:purine nucleobase metabolic process"/>
    <property type="evidence" value="ECO:0007669"/>
    <property type="project" value="UniProtKB-KW"/>
</dbReference>
<dbReference type="PANTHER" id="PTHR10395:SF7">
    <property type="entry name" value="5-HYDROXYISOURATE HYDROLASE"/>
    <property type="match status" value="1"/>
</dbReference>
<sequence length="113" mass="12661">MSAITTHVLDLALGRPAAGLQVRLDKYRDGDWIEAARGATDADGRLKDLLTEGERPATGSWRITFVIGDYFRSFGMMSFYSEIPIVFEVRDADQHYHVPLLVSPFGYSTYRGS</sequence>
<evidence type="ECO:0000256" key="7">
    <source>
        <dbReference type="PIRSR" id="PIRSR600895-51"/>
    </source>
</evidence>
<comment type="similarity">
    <text evidence="3 8">Belongs to the transthyretin family. 5-hydroxyisourate hydrolase subfamily.</text>
</comment>
<dbReference type="InterPro" id="IPR036817">
    <property type="entry name" value="Transthyretin/HIU_hydrolase_sf"/>
</dbReference>
<evidence type="ECO:0000259" key="9">
    <source>
        <dbReference type="SMART" id="SM00095"/>
    </source>
</evidence>
<dbReference type="SMART" id="SM00095">
    <property type="entry name" value="TR_THY"/>
    <property type="match status" value="1"/>
</dbReference>
<organism evidence="10 11">
    <name type="scientific">Eiseniibacteriota bacterium</name>
    <dbReference type="NCBI Taxonomy" id="2212470"/>
    <lineage>
        <taxon>Bacteria</taxon>
        <taxon>Candidatus Eiseniibacteriota</taxon>
    </lineage>
</organism>
<dbReference type="InterPro" id="IPR023419">
    <property type="entry name" value="Transthyretin_CS"/>
</dbReference>
<feature type="binding site" evidence="7">
    <location>
        <position position="110"/>
    </location>
    <ligand>
        <name>substrate</name>
    </ligand>
</feature>
<comment type="subunit">
    <text evidence="4 8">Homotetramer.</text>
</comment>
<dbReference type="Pfam" id="PF00576">
    <property type="entry name" value="Transthyretin"/>
    <property type="match status" value="1"/>
</dbReference>
<evidence type="ECO:0000256" key="2">
    <source>
        <dbReference type="ARBA" id="ARBA00002704"/>
    </source>
</evidence>
<dbReference type="Proteomes" id="UP000580839">
    <property type="component" value="Unassembled WGS sequence"/>
</dbReference>
<name>A0A849SL57_UNCEI</name>
<reference evidence="10 11" key="1">
    <citation type="submission" date="2020-04" db="EMBL/GenBank/DDBJ databases">
        <title>Metagenomic profiling of ammonia- and methane-oxidizing microorganisms in a Dutch drinking water treatment plant.</title>
        <authorList>
            <person name="Poghosyan L."/>
            <person name="Leucker S."/>
        </authorList>
    </citation>
    <scope>NUCLEOTIDE SEQUENCE [LARGE SCALE GENOMIC DNA]</scope>
    <source>
        <strain evidence="10">S-RSF-IL-03</strain>
    </source>
</reference>
<evidence type="ECO:0000256" key="1">
    <source>
        <dbReference type="ARBA" id="ARBA00001043"/>
    </source>
</evidence>
<dbReference type="PROSITE" id="PS00768">
    <property type="entry name" value="TRANSTHYRETIN_1"/>
    <property type="match status" value="1"/>
</dbReference>
<dbReference type="InterPro" id="IPR000895">
    <property type="entry name" value="Transthyretin/HIU_hydrolase"/>
</dbReference>
<proteinExistence type="inferred from homology"/>
<comment type="caution">
    <text evidence="10">The sequence shown here is derived from an EMBL/GenBank/DDBJ whole genome shotgun (WGS) entry which is preliminary data.</text>
</comment>
<evidence type="ECO:0000313" key="10">
    <source>
        <dbReference type="EMBL" id="NOT33577.1"/>
    </source>
</evidence>
<dbReference type="EC" id="3.5.2.17" evidence="8"/>
<keyword evidence="5 8" id="KW-0659">Purine metabolism</keyword>
<evidence type="ECO:0000256" key="5">
    <source>
        <dbReference type="ARBA" id="ARBA00022631"/>
    </source>
</evidence>
<comment type="function">
    <text evidence="2">Catalyzes the hydrolysis of 5-hydroxyisourate (HIU) to 2-oxo-4-hydroxy-4-carboxy-5-ureidoimidazoline (OHCU).</text>
</comment>
<dbReference type="AlphaFoldDB" id="A0A849SL57"/>
<dbReference type="PRINTS" id="PR00189">
    <property type="entry name" value="TRNSTHYRETIN"/>
</dbReference>
<dbReference type="InterPro" id="IPR014306">
    <property type="entry name" value="Hydroxyisourate_hydrolase"/>
</dbReference>
<dbReference type="CDD" id="cd05822">
    <property type="entry name" value="TLP_HIUase"/>
    <property type="match status" value="1"/>
</dbReference>
<comment type="catalytic activity">
    <reaction evidence="1 8">
        <text>5-hydroxyisourate + H2O = 5-hydroxy-2-oxo-4-ureido-2,5-dihydro-1H-imidazole-5-carboxylate + H(+)</text>
        <dbReference type="Rhea" id="RHEA:23736"/>
        <dbReference type="ChEBI" id="CHEBI:15377"/>
        <dbReference type="ChEBI" id="CHEBI:15378"/>
        <dbReference type="ChEBI" id="CHEBI:18072"/>
        <dbReference type="ChEBI" id="CHEBI:58639"/>
        <dbReference type="EC" id="3.5.2.17"/>
    </reaction>
</comment>
<feature type="binding site" evidence="7">
    <location>
        <position position="45"/>
    </location>
    <ligand>
        <name>substrate</name>
    </ligand>
</feature>
<dbReference type="InterPro" id="IPR023416">
    <property type="entry name" value="Transthyretin/HIU_hydrolase_d"/>
</dbReference>
<evidence type="ECO:0000313" key="11">
    <source>
        <dbReference type="Proteomes" id="UP000580839"/>
    </source>
</evidence>
<dbReference type="EMBL" id="JABFRW010000055">
    <property type="protein sequence ID" value="NOT33577.1"/>
    <property type="molecule type" value="Genomic_DNA"/>
</dbReference>
<accession>A0A849SL57</accession>
<dbReference type="GO" id="GO:0033971">
    <property type="term" value="F:hydroxyisourate hydrolase activity"/>
    <property type="evidence" value="ECO:0007669"/>
    <property type="project" value="UniProtKB-EC"/>
</dbReference>
<protein>
    <recommendedName>
        <fullName evidence="8">5-hydroxyisourate hydrolase</fullName>
        <shortName evidence="8">HIU hydrolase</shortName>
        <shortName evidence="8">HIUHase</shortName>
        <ecNumber evidence="8">3.5.2.17</ecNumber>
    </recommendedName>
</protein>
<dbReference type="Gene3D" id="2.60.40.180">
    <property type="entry name" value="Transthyretin/hydroxyisourate hydrolase domain"/>
    <property type="match status" value="1"/>
</dbReference>